<evidence type="ECO:0000256" key="1">
    <source>
        <dbReference type="SAM" id="MobiDB-lite"/>
    </source>
</evidence>
<keyword evidence="3" id="KW-1185">Reference proteome</keyword>
<feature type="region of interest" description="Disordered" evidence="1">
    <location>
        <begin position="26"/>
        <end position="60"/>
    </location>
</feature>
<evidence type="ECO:0000313" key="3">
    <source>
        <dbReference type="Proteomes" id="UP000828390"/>
    </source>
</evidence>
<protein>
    <submittedName>
        <fullName evidence="2">Uncharacterized protein</fullName>
    </submittedName>
</protein>
<feature type="compositionally biased region" description="Basic and acidic residues" evidence="1">
    <location>
        <begin position="42"/>
        <end position="60"/>
    </location>
</feature>
<organism evidence="2 3">
    <name type="scientific">Dreissena polymorpha</name>
    <name type="common">Zebra mussel</name>
    <name type="synonym">Mytilus polymorpha</name>
    <dbReference type="NCBI Taxonomy" id="45954"/>
    <lineage>
        <taxon>Eukaryota</taxon>
        <taxon>Metazoa</taxon>
        <taxon>Spiralia</taxon>
        <taxon>Lophotrochozoa</taxon>
        <taxon>Mollusca</taxon>
        <taxon>Bivalvia</taxon>
        <taxon>Autobranchia</taxon>
        <taxon>Heteroconchia</taxon>
        <taxon>Euheterodonta</taxon>
        <taxon>Imparidentia</taxon>
        <taxon>Neoheterodontei</taxon>
        <taxon>Myida</taxon>
        <taxon>Dreissenoidea</taxon>
        <taxon>Dreissenidae</taxon>
        <taxon>Dreissena</taxon>
    </lineage>
</organism>
<sequence length="208" mass="24504">MQNIPKVRKHGNGYIILAPTEAAKAIKAQRGTKPKSQCKTSEQMRKEEENTAQKDERPNPDRFYLLGYHELQVGQYQEQTFHWLAQNDISYAAYLVNQMELEGGNTGDNPMNHNKHQLKVNIVSFLCDIYNLCINSFHNASYFHFTQAYLQDFPDGRLAIKQKGARCKRRRTWRCPKRRRSRLHHCWLLPSAPRQLFRSYRSPRLQLL</sequence>
<proteinExistence type="predicted"/>
<dbReference type="EMBL" id="JAIWYP010000005">
    <property type="protein sequence ID" value="KAH3828542.1"/>
    <property type="molecule type" value="Genomic_DNA"/>
</dbReference>
<accession>A0A9D4HB52</accession>
<evidence type="ECO:0000313" key="2">
    <source>
        <dbReference type="EMBL" id="KAH3828542.1"/>
    </source>
</evidence>
<dbReference type="AlphaFoldDB" id="A0A9D4HB52"/>
<comment type="caution">
    <text evidence="2">The sequence shown here is derived from an EMBL/GenBank/DDBJ whole genome shotgun (WGS) entry which is preliminary data.</text>
</comment>
<reference evidence="2" key="1">
    <citation type="journal article" date="2019" name="bioRxiv">
        <title>The Genome of the Zebra Mussel, Dreissena polymorpha: A Resource for Invasive Species Research.</title>
        <authorList>
            <person name="McCartney M.A."/>
            <person name="Auch B."/>
            <person name="Kono T."/>
            <person name="Mallez S."/>
            <person name="Zhang Y."/>
            <person name="Obille A."/>
            <person name="Becker A."/>
            <person name="Abrahante J.E."/>
            <person name="Garbe J."/>
            <person name="Badalamenti J.P."/>
            <person name="Herman A."/>
            <person name="Mangelson H."/>
            <person name="Liachko I."/>
            <person name="Sullivan S."/>
            <person name="Sone E.D."/>
            <person name="Koren S."/>
            <person name="Silverstein K.A.T."/>
            <person name="Beckman K.B."/>
            <person name="Gohl D.M."/>
        </authorList>
    </citation>
    <scope>NUCLEOTIDE SEQUENCE</scope>
    <source>
        <strain evidence="2">Duluth1</strain>
        <tissue evidence="2">Whole animal</tissue>
    </source>
</reference>
<gene>
    <name evidence="2" type="ORF">DPMN_130523</name>
</gene>
<dbReference type="Proteomes" id="UP000828390">
    <property type="component" value="Unassembled WGS sequence"/>
</dbReference>
<reference evidence="2" key="2">
    <citation type="submission" date="2020-11" db="EMBL/GenBank/DDBJ databases">
        <authorList>
            <person name="McCartney M.A."/>
            <person name="Auch B."/>
            <person name="Kono T."/>
            <person name="Mallez S."/>
            <person name="Becker A."/>
            <person name="Gohl D.M."/>
            <person name="Silverstein K.A.T."/>
            <person name="Koren S."/>
            <person name="Bechman K.B."/>
            <person name="Herman A."/>
            <person name="Abrahante J.E."/>
            <person name="Garbe J."/>
        </authorList>
    </citation>
    <scope>NUCLEOTIDE SEQUENCE</scope>
    <source>
        <strain evidence="2">Duluth1</strain>
        <tissue evidence="2">Whole animal</tissue>
    </source>
</reference>
<name>A0A9D4HB52_DREPO</name>